<dbReference type="AlphaFoldDB" id="A0A150HBI2"/>
<dbReference type="InterPro" id="IPR036259">
    <property type="entry name" value="MFS_trans_sf"/>
</dbReference>
<evidence type="ECO:0000259" key="9">
    <source>
        <dbReference type="PROSITE" id="PS50850"/>
    </source>
</evidence>
<name>A0A150HBI2_9MICO</name>
<evidence type="ECO:0000256" key="8">
    <source>
        <dbReference type="SAM" id="Phobius"/>
    </source>
</evidence>
<dbReference type="PROSITE" id="PS50850">
    <property type="entry name" value="MFS"/>
    <property type="match status" value="1"/>
</dbReference>
<dbReference type="PANTHER" id="PTHR43271">
    <property type="entry name" value="BLL2771 PROTEIN"/>
    <property type="match status" value="1"/>
</dbReference>
<dbReference type="PANTHER" id="PTHR43271:SF1">
    <property type="entry name" value="INNER MEMBRANE TRANSPORT PROTEIN YNFM"/>
    <property type="match status" value="1"/>
</dbReference>
<evidence type="ECO:0000256" key="7">
    <source>
        <dbReference type="ARBA" id="ARBA00023136"/>
    </source>
</evidence>
<feature type="transmembrane region" description="Helical" evidence="8">
    <location>
        <begin position="354"/>
        <end position="371"/>
    </location>
</feature>
<sequence length="415" mass="43532">MNFVSSFDGYPRGHRQTKKIEIGLLVAGLATFVLLYNTQAILPYFTRDLRISPSQSALSVSVATAGLAVGLIAAAPVSERIGRVALIRFSLLSASALGLVSAFIVDWPTFLILRFVMGVLLAGLPATAAVYLKEEIHPDYATAATGIYIFGTTLGGLSARLITSGVVSLHERLDLGAPLGLDAAHFALFVSALAASACAVGAWLLLPQSRGFAPHPVHPRRLLRDFAKVFTDPVLVGLYVLAFFGMGAFVGTFNVLGFRLEAAPYGLSVAVVGLLYLAYPVAGFVGARAARLANRYSMRAVIVFGPLTALVGVGLLAASPLAVIVFGLLVLASGFFITHSIASAWVPSRGAARLGLPAQAASMYMLFYYMGSSAAGNLTPLAWQDFGWWGVTAMTGAFMGVSLLIAIGLAKSKTA</sequence>
<dbReference type="GO" id="GO:0022857">
    <property type="term" value="F:transmembrane transporter activity"/>
    <property type="evidence" value="ECO:0007669"/>
    <property type="project" value="InterPro"/>
</dbReference>
<dbReference type="Pfam" id="PF07690">
    <property type="entry name" value="MFS_1"/>
    <property type="match status" value="1"/>
</dbReference>
<feature type="transmembrane region" description="Helical" evidence="8">
    <location>
        <begin position="85"/>
        <end position="105"/>
    </location>
</feature>
<evidence type="ECO:0000256" key="4">
    <source>
        <dbReference type="ARBA" id="ARBA00022475"/>
    </source>
</evidence>
<dbReference type="CDD" id="cd17324">
    <property type="entry name" value="MFS_NepI_like"/>
    <property type="match status" value="1"/>
</dbReference>
<comment type="similarity">
    <text evidence="2">Belongs to the major facilitator superfamily.</text>
</comment>
<evidence type="ECO:0000256" key="1">
    <source>
        <dbReference type="ARBA" id="ARBA00004651"/>
    </source>
</evidence>
<feature type="transmembrane region" description="Helical" evidence="8">
    <location>
        <begin position="183"/>
        <end position="206"/>
    </location>
</feature>
<keyword evidence="7 8" id="KW-0472">Membrane</keyword>
<dbReference type="GO" id="GO:0005886">
    <property type="term" value="C:plasma membrane"/>
    <property type="evidence" value="ECO:0007669"/>
    <property type="project" value="UniProtKB-SubCell"/>
</dbReference>
<proteinExistence type="inferred from homology"/>
<evidence type="ECO:0000256" key="2">
    <source>
        <dbReference type="ARBA" id="ARBA00008335"/>
    </source>
</evidence>
<organism evidence="10 11">
    <name type="scientific">Brevibacterium ravenspurgense</name>
    <dbReference type="NCBI Taxonomy" id="479117"/>
    <lineage>
        <taxon>Bacteria</taxon>
        <taxon>Bacillati</taxon>
        <taxon>Actinomycetota</taxon>
        <taxon>Actinomycetes</taxon>
        <taxon>Micrococcales</taxon>
        <taxon>Brevibacteriaceae</taxon>
        <taxon>Brevibacterium</taxon>
    </lineage>
</organism>
<keyword evidence="3" id="KW-0813">Transport</keyword>
<feature type="transmembrane region" description="Helical" evidence="8">
    <location>
        <begin position="296"/>
        <end position="317"/>
    </location>
</feature>
<keyword evidence="11" id="KW-1185">Reference proteome</keyword>
<feature type="transmembrane region" description="Helical" evidence="8">
    <location>
        <begin position="226"/>
        <end position="250"/>
    </location>
</feature>
<dbReference type="Proteomes" id="UP000243589">
    <property type="component" value="Unassembled WGS sequence"/>
</dbReference>
<feature type="transmembrane region" description="Helical" evidence="8">
    <location>
        <begin position="144"/>
        <end position="163"/>
    </location>
</feature>
<gene>
    <name evidence="10" type="primary">ynfM</name>
    <name evidence="10" type="ORF">Bravens_00552</name>
</gene>
<protein>
    <submittedName>
        <fullName evidence="10">Inner membrane transport protein YnfM</fullName>
    </submittedName>
</protein>
<feature type="transmembrane region" description="Helical" evidence="8">
    <location>
        <begin position="323"/>
        <end position="342"/>
    </location>
</feature>
<comment type="subcellular location">
    <subcellularLocation>
        <location evidence="1">Cell membrane</location>
        <topology evidence="1">Multi-pass membrane protein</topology>
    </subcellularLocation>
</comment>
<dbReference type="SUPFAM" id="SSF103473">
    <property type="entry name" value="MFS general substrate transporter"/>
    <property type="match status" value="1"/>
</dbReference>
<evidence type="ECO:0000313" key="11">
    <source>
        <dbReference type="Proteomes" id="UP000243589"/>
    </source>
</evidence>
<keyword evidence="6 8" id="KW-1133">Transmembrane helix</keyword>
<evidence type="ECO:0000256" key="3">
    <source>
        <dbReference type="ARBA" id="ARBA00022448"/>
    </source>
</evidence>
<reference evidence="10 11" key="1">
    <citation type="submission" date="2016-01" db="EMBL/GenBank/DDBJ databases">
        <title>Use of Whole Genome Sequencing to ascertain that Brevibacterium massiliense (Roux, Raoult 2009) is a later heterotypic synonym of Brevibacterium ravenspurgense (Mages 2008).</title>
        <authorList>
            <person name="Bernier A.-M."/>
            <person name="Burdz T."/>
            <person name="Huynh C."/>
            <person name="Pachecho A.L."/>
            <person name="Wiebe D."/>
            <person name="Bonner C."/>
            <person name="Bernard K."/>
        </authorList>
    </citation>
    <scope>NUCLEOTIDE SEQUENCE [LARGE SCALE GENOMIC DNA]</scope>
    <source>
        <strain evidence="10 11">CCUG56047</strain>
    </source>
</reference>
<comment type="caution">
    <text evidence="10">The sequence shown here is derived from an EMBL/GenBank/DDBJ whole genome shotgun (WGS) entry which is preliminary data.</text>
</comment>
<feature type="domain" description="Major facilitator superfamily (MFS) profile" evidence="9">
    <location>
        <begin position="16"/>
        <end position="414"/>
    </location>
</feature>
<keyword evidence="4" id="KW-1003">Cell membrane</keyword>
<feature type="transmembrane region" description="Helical" evidence="8">
    <location>
        <begin position="111"/>
        <end position="132"/>
    </location>
</feature>
<feature type="transmembrane region" description="Helical" evidence="8">
    <location>
        <begin position="386"/>
        <end position="410"/>
    </location>
</feature>
<dbReference type="InterPro" id="IPR020846">
    <property type="entry name" value="MFS_dom"/>
</dbReference>
<feature type="transmembrane region" description="Helical" evidence="8">
    <location>
        <begin position="57"/>
        <end position="78"/>
    </location>
</feature>
<evidence type="ECO:0000256" key="6">
    <source>
        <dbReference type="ARBA" id="ARBA00022989"/>
    </source>
</evidence>
<dbReference type="Gene3D" id="1.20.1250.20">
    <property type="entry name" value="MFS general substrate transporter like domains"/>
    <property type="match status" value="1"/>
</dbReference>
<dbReference type="InterPro" id="IPR011701">
    <property type="entry name" value="MFS"/>
</dbReference>
<keyword evidence="5 8" id="KW-0812">Transmembrane</keyword>
<feature type="transmembrane region" description="Helical" evidence="8">
    <location>
        <begin position="262"/>
        <end position="284"/>
    </location>
</feature>
<evidence type="ECO:0000256" key="5">
    <source>
        <dbReference type="ARBA" id="ARBA00022692"/>
    </source>
</evidence>
<accession>A0A150HBI2</accession>
<feature type="transmembrane region" description="Helical" evidence="8">
    <location>
        <begin position="22"/>
        <end position="45"/>
    </location>
</feature>
<evidence type="ECO:0000313" key="10">
    <source>
        <dbReference type="EMBL" id="KXZ59000.1"/>
    </source>
</evidence>
<dbReference type="PATRIC" id="fig|479117.4.peg.554"/>
<dbReference type="EMBL" id="LQQC01000007">
    <property type="protein sequence ID" value="KXZ59000.1"/>
    <property type="molecule type" value="Genomic_DNA"/>
</dbReference>